<evidence type="ECO:0000313" key="1">
    <source>
        <dbReference type="EMBL" id="KAF6020518.1"/>
    </source>
</evidence>
<dbReference type="EMBL" id="VXIV02003165">
    <property type="protein sequence ID" value="KAF6020518.1"/>
    <property type="molecule type" value="Genomic_DNA"/>
</dbReference>
<sequence length="91" mass="9958">MGGVSDQLDTCVCTKLEAVKVNDQSCDREALYDQIARNIQVIAAQIDNEILLPKSNEGKQAPSSFNLFWDTLSSTARFMMAIGIKVYVASA</sequence>
<protein>
    <submittedName>
        <fullName evidence="1">Uncharacterized protein</fullName>
    </submittedName>
</protein>
<dbReference type="Proteomes" id="UP000593567">
    <property type="component" value="Unassembled WGS sequence"/>
</dbReference>
<reference evidence="1" key="1">
    <citation type="submission" date="2020-06" db="EMBL/GenBank/DDBJ databases">
        <title>Draft genome of Bugula neritina, a colonial animal packing powerful symbionts and potential medicines.</title>
        <authorList>
            <person name="Rayko M."/>
        </authorList>
    </citation>
    <scope>NUCLEOTIDE SEQUENCE [LARGE SCALE GENOMIC DNA]</scope>
    <source>
        <strain evidence="1">Kwan_BN1</strain>
    </source>
</reference>
<organism evidence="1 2">
    <name type="scientific">Bugula neritina</name>
    <name type="common">Brown bryozoan</name>
    <name type="synonym">Sertularia neritina</name>
    <dbReference type="NCBI Taxonomy" id="10212"/>
    <lineage>
        <taxon>Eukaryota</taxon>
        <taxon>Metazoa</taxon>
        <taxon>Spiralia</taxon>
        <taxon>Lophotrochozoa</taxon>
        <taxon>Bryozoa</taxon>
        <taxon>Gymnolaemata</taxon>
        <taxon>Cheilostomatida</taxon>
        <taxon>Flustrina</taxon>
        <taxon>Buguloidea</taxon>
        <taxon>Bugulidae</taxon>
        <taxon>Bugula</taxon>
    </lineage>
</organism>
<keyword evidence="2" id="KW-1185">Reference proteome</keyword>
<proteinExistence type="predicted"/>
<name>A0A7J7J510_BUGNE</name>
<evidence type="ECO:0000313" key="2">
    <source>
        <dbReference type="Proteomes" id="UP000593567"/>
    </source>
</evidence>
<dbReference type="AlphaFoldDB" id="A0A7J7J510"/>
<gene>
    <name evidence="1" type="ORF">EB796_021175</name>
</gene>
<accession>A0A7J7J510</accession>
<comment type="caution">
    <text evidence="1">The sequence shown here is derived from an EMBL/GenBank/DDBJ whole genome shotgun (WGS) entry which is preliminary data.</text>
</comment>